<dbReference type="EMBL" id="CAJVPW010000967">
    <property type="protein sequence ID" value="CAG8471047.1"/>
    <property type="molecule type" value="Genomic_DNA"/>
</dbReference>
<gene>
    <name evidence="1" type="ORF">SPELUC_LOCUS1696</name>
</gene>
<evidence type="ECO:0000313" key="1">
    <source>
        <dbReference type="EMBL" id="CAG8471047.1"/>
    </source>
</evidence>
<sequence length="144" mass="15700">MLEVTDIDFVTTSVNMIQNVQGSTSSINTDHRSDIDMIAEDTESAASRTLKRPRRVTTKYSKQGASSSSASPVIVEPVASLSNPIPSTKTSATAQNRRGKKTLSDLALDLLEPIIEDNVQDRIVQVEDAPEEEDLELLGDQEVE</sequence>
<dbReference type="Proteomes" id="UP000789366">
    <property type="component" value="Unassembled WGS sequence"/>
</dbReference>
<name>A0ACA9KG31_9GLOM</name>
<reference evidence="1" key="1">
    <citation type="submission" date="2021-06" db="EMBL/GenBank/DDBJ databases">
        <authorList>
            <person name="Kallberg Y."/>
            <person name="Tangrot J."/>
            <person name="Rosling A."/>
        </authorList>
    </citation>
    <scope>NUCLEOTIDE SEQUENCE</scope>
    <source>
        <strain evidence="1">28 12/20/2015</strain>
    </source>
</reference>
<protein>
    <submittedName>
        <fullName evidence="1">10245_t:CDS:1</fullName>
    </submittedName>
</protein>
<organism evidence="1 2">
    <name type="scientific">Cetraspora pellucida</name>
    <dbReference type="NCBI Taxonomy" id="1433469"/>
    <lineage>
        <taxon>Eukaryota</taxon>
        <taxon>Fungi</taxon>
        <taxon>Fungi incertae sedis</taxon>
        <taxon>Mucoromycota</taxon>
        <taxon>Glomeromycotina</taxon>
        <taxon>Glomeromycetes</taxon>
        <taxon>Diversisporales</taxon>
        <taxon>Gigasporaceae</taxon>
        <taxon>Cetraspora</taxon>
    </lineage>
</organism>
<comment type="caution">
    <text evidence="1">The sequence shown here is derived from an EMBL/GenBank/DDBJ whole genome shotgun (WGS) entry which is preliminary data.</text>
</comment>
<evidence type="ECO:0000313" key="2">
    <source>
        <dbReference type="Proteomes" id="UP000789366"/>
    </source>
</evidence>
<accession>A0ACA9KG31</accession>
<keyword evidence="2" id="KW-1185">Reference proteome</keyword>
<proteinExistence type="predicted"/>